<protein>
    <recommendedName>
        <fullName evidence="10">Phosphofructokinase domain-containing protein</fullName>
    </recommendedName>
</protein>
<dbReference type="AlphaFoldDB" id="A0A8S9FWT8"/>
<keyword evidence="4" id="KW-0808">Transferase</keyword>
<accession>A0A8S9FWT8</accession>
<comment type="catalytic activity">
    <reaction evidence="9">
        <text>beta-D-fructose 6-phosphate + diphosphate = beta-D-fructose 1,6-bisphosphate + phosphate + H(+)</text>
        <dbReference type="Rhea" id="RHEA:13613"/>
        <dbReference type="ChEBI" id="CHEBI:15378"/>
        <dbReference type="ChEBI" id="CHEBI:32966"/>
        <dbReference type="ChEBI" id="CHEBI:33019"/>
        <dbReference type="ChEBI" id="CHEBI:43474"/>
        <dbReference type="ChEBI" id="CHEBI:57634"/>
        <dbReference type="EC" id="2.7.1.90"/>
    </reaction>
</comment>
<dbReference type="InterPro" id="IPR035966">
    <property type="entry name" value="PKF_sf"/>
</dbReference>
<keyword evidence="5" id="KW-0479">Metal-binding</keyword>
<dbReference type="Pfam" id="PF00365">
    <property type="entry name" value="PFK"/>
    <property type="match status" value="2"/>
</dbReference>
<keyword evidence="8" id="KW-0324">Glycolysis</keyword>
<evidence type="ECO:0000256" key="2">
    <source>
        <dbReference type="ARBA" id="ARBA00003138"/>
    </source>
</evidence>
<dbReference type="InterPro" id="IPR022953">
    <property type="entry name" value="ATP_PFK"/>
</dbReference>
<keyword evidence="3" id="KW-0963">Cytoplasm</keyword>
<sequence>MASPYDLTGEDIAGISINPPASRVPSVYSEVQVSRIDHALPLPSVFKSPFTIVDGAPSSAAGNLEEIAKLFPNLYGQPSALLVSDQSNDAVLSDQKLKVGVVLSGGQAPGGHNVICGIFDYLQEHAKGSTMFGFRGGPAGIMKGKYVEVTSDFVYPYRNQGGFDMICSGRDKIETPEQFKQAEDTVTKMDLDGLVVIGGDDSNTNACLLAEYFRGKNMKTRVIGCPKTIDGDLKSKEVPTSFGFDTACKIYSEMIGNVMIDARSTGKYYHFVRLMGRAASHITLECALQTHPNITIIGEEVTLAEVQVSRIGHALPLPSVFKSPFTIVDGAPSSAAGNSEEIAKLFPNLYGQPSALLVSDQSNDAVLSDQKLKVGVVLSGGQAPGGHNVICGIFDYLQEHAKGSTLFGFRGGPAGIMKGIYVELTSDFVYPYRNQGGFNMICSGRDKIETPEQFKQAEETVTKMDLDGLFVIGGDDSNTNACLLAEYFRSKNMKTRVIGCPKTIDGDLKSKEVPTSFGFDTACKIYSEMIGNVMIDARSTGKYYHFVRLMGRAASHITLECALQTHPNITIIGEEILLKFCKFWCSA</sequence>
<dbReference type="GO" id="GO:0046872">
    <property type="term" value="F:metal ion binding"/>
    <property type="evidence" value="ECO:0007669"/>
    <property type="project" value="UniProtKB-KW"/>
</dbReference>
<dbReference type="EMBL" id="QGKW02002228">
    <property type="protein sequence ID" value="KAF2536947.1"/>
    <property type="molecule type" value="Genomic_DNA"/>
</dbReference>
<evidence type="ECO:0000313" key="12">
    <source>
        <dbReference type="Proteomes" id="UP000712281"/>
    </source>
</evidence>
<evidence type="ECO:0000256" key="9">
    <source>
        <dbReference type="ARBA" id="ARBA00048072"/>
    </source>
</evidence>
<dbReference type="InterPro" id="IPR000023">
    <property type="entry name" value="Phosphofructokinase_dom"/>
</dbReference>
<dbReference type="GO" id="GO:0047334">
    <property type="term" value="F:diphosphate-fructose-6-phosphate 1-phosphotransferase activity"/>
    <property type="evidence" value="ECO:0007669"/>
    <property type="project" value="UniProtKB-EC"/>
</dbReference>
<feature type="domain" description="Phosphofructokinase" evidence="10">
    <location>
        <begin position="98"/>
        <end position="305"/>
    </location>
</feature>
<organism evidence="11 12">
    <name type="scientific">Brassica cretica</name>
    <name type="common">Mustard</name>
    <dbReference type="NCBI Taxonomy" id="69181"/>
    <lineage>
        <taxon>Eukaryota</taxon>
        <taxon>Viridiplantae</taxon>
        <taxon>Streptophyta</taxon>
        <taxon>Embryophyta</taxon>
        <taxon>Tracheophyta</taxon>
        <taxon>Spermatophyta</taxon>
        <taxon>Magnoliopsida</taxon>
        <taxon>eudicotyledons</taxon>
        <taxon>Gunneridae</taxon>
        <taxon>Pentapetalae</taxon>
        <taxon>rosids</taxon>
        <taxon>malvids</taxon>
        <taxon>Brassicales</taxon>
        <taxon>Brassicaceae</taxon>
        <taxon>Brassiceae</taxon>
        <taxon>Brassica</taxon>
    </lineage>
</organism>
<dbReference type="PANTHER" id="PTHR43650:SF1">
    <property type="entry name" value="PYROPHOSPHATE--FRUCTOSE 6-PHOSPHATE 1-PHOSPHOTRANSFERASE SUBUNIT BETA 2"/>
    <property type="match status" value="1"/>
</dbReference>
<evidence type="ECO:0000256" key="5">
    <source>
        <dbReference type="ARBA" id="ARBA00022723"/>
    </source>
</evidence>
<dbReference type="GO" id="GO:0009749">
    <property type="term" value="P:response to glucose"/>
    <property type="evidence" value="ECO:0007669"/>
    <property type="project" value="TreeGrafter"/>
</dbReference>
<evidence type="ECO:0000256" key="8">
    <source>
        <dbReference type="ARBA" id="ARBA00023152"/>
    </source>
</evidence>
<keyword evidence="6" id="KW-0418">Kinase</keyword>
<evidence type="ECO:0000256" key="1">
    <source>
        <dbReference type="ARBA" id="ARBA00001946"/>
    </source>
</evidence>
<name>A0A8S9FWT8_BRACR</name>
<dbReference type="SUPFAM" id="SSF53784">
    <property type="entry name" value="Phosphofructokinase"/>
    <property type="match status" value="2"/>
</dbReference>
<comment type="function">
    <text evidence="2">Catalyzes the phosphorylation of D-fructose 6-phosphate, the first committing step of glycolysis. Uses inorganic phosphate (PPi) as phosphoryl donor instead of ATP like common ATP-dependent phosphofructokinases (ATP-PFKs), which renders the reaction reversible, and can thus function both in glycolysis and gluconeogenesis. Consistently, PPi-PFK can replace the enzymes of both the forward (ATP-PFK) and reverse (fructose-bisphosphatase (FBPase)) reactions.</text>
</comment>
<dbReference type="PRINTS" id="PR00476">
    <property type="entry name" value="PHFRCTKINASE"/>
</dbReference>
<feature type="domain" description="Phosphofructokinase" evidence="10">
    <location>
        <begin position="373"/>
        <end position="575"/>
    </location>
</feature>
<evidence type="ECO:0000256" key="3">
    <source>
        <dbReference type="ARBA" id="ARBA00022490"/>
    </source>
</evidence>
<proteinExistence type="predicted"/>
<evidence type="ECO:0000313" key="11">
    <source>
        <dbReference type="EMBL" id="KAF2536947.1"/>
    </source>
</evidence>
<gene>
    <name evidence="11" type="ORF">F2Q68_00020563</name>
</gene>
<dbReference type="GO" id="GO:0003872">
    <property type="term" value="F:6-phosphofructokinase activity"/>
    <property type="evidence" value="ECO:0007669"/>
    <property type="project" value="InterPro"/>
</dbReference>
<dbReference type="GO" id="GO:0006002">
    <property type="term" value="P:fructose 6-phosphate metabolic process"/>
    <property type="evidence" value="ECO:0007669"/>
    <property type="project" value="InterPro"/>
</dbReference>
<evidence type="ECO:0000256" key="4">
    <source>
        <dbReference type="ARBA" id="ARBA00022679"/>
    </source>
</evidence>
<dbReference type="Gene3D" id="3.40.50.450">
    <property type="match status" value="2"/>
</dbReference>
<comment type="caution">
    <text evidence="11">The sequence shown here is derived from an EMBL/GenBank/DDBJ whole genome shotgun (WGS) entry which is preliminary data.</text>
</comment>
<dbReference type="PANTHER" id="PTHR43650">
    <property type="entry name" value="PYROPHOSPHATE--FRUCTOSE 6-PHOSPHATE 1-PHOSPHOTRANSFERASE"/>
    <property type="match status" value="1"/>
</dbReference>
<evidence type="ECO:0000259" key="10">
    <source>
        <dbReference type="Pfam" id="PF00365"/>
    </source>
</evidence>
<reference evidence="11" key="1">
    <citation type="submission" date="2019-12" db="EMBL/GenBank/DDBJ databases">
        <title>Genome sequencing and annotation of Brassica cretica.</title>
        <authorList>
            <person name="Studholme D.J."/>
            <person name="Sarris P.F."/>
        </authorList>
    </citation>
    <scope>NUCLEOTIDE SEQUENCE</scope>
    <source>
        <strain evidence="11">PFS-001/15</strain>
        <tissue evidence="11">Leaf</tissue>
    </source>
</reference>
<evidence type="ECO:0000256" key="7">
    <source>
        <dbReference type="ARBA" id="ARBA00022842"/>
    </source>
</evidence>
<dbReference type="GO" id="GO:0015979">
    <property type="term" value="P:photosynthesis"/>
    <property type="evidence" value="ECO:0007669"/>
    <property type="project" value="TreeGrafter"/>
</dbReference>
<evidence type="ECO:0000256" key="6">
    <source>
        <dbReference type="ARBA" id="ARBA00022777"/>
    </source>
</evidence>
<keyword evidence="7" id="KW-0460">Magnesium</keyword>
<dbReference type="GO" id="GO:0005829">
    <property type="term" value="C:cytosol"/>
    <property type="evidence" value="ECO:0007669"/>
    <property type="project" value="TreeGrafter"/>
</dbReference>
<dbReference type="Proteomes" id="UP000712281">
    <property type="component" value="Unassembled WGS sequence"/>
</dbReference>
<comment type="cofactor">
    <cofactor evidence="1">
        <name>Mg(2+)</name>
        <dbReference type="ChEBI" id="CHEBI:18420"/>
    </cofactor>
</comment>